<comment type="caution">
    <text evidence="2">The sequence shown here is derived from an EMBL/GenBank/DDBJ whole genome shotgun (WGS) entry which is preliminary data.</text>
</comment>
<name>A0A2U1KAF9_ARTAN</name>
<gene>
    <name evidence="2" type="ORF">CTI12_AA625730</name>
</gene>
<feature type="domain" description="Cation-transporting P-type ATPase C-terminal" evidence="1">
    <location>
        <begin position="135"/>
        <end position="180"/>
    </location>
</feature>
<dbReference type="Pfam" id="PF00689">
    <property type="entry name" value="Cation_ATPase_C"/>
    <property type="match status" value="1"/>
</dbReference>
<accession>A0A2U1KAF9</accession>
<evidence type="ECO:0000259" key="1">
    <source>
        <dbReference type="Pfam" id="PF00689"/>
    </source>
</evidence>
<reference evidence="2 3" key="1">
    <citation type="journal article" date="2018" name="Mol. Plant">
        <title>The genome of Artemisia annua provides insight into the evolution of Asteraceae family and artemisinin biosynthesis.</title>
        <authorList>
            <person name="Shen Q."/>
            <person name="Zhang L."/>
            <person name="Liao Z."/>
            <person name="Wang S."/>
            <person name="Yan T."/>
            <person name="Shi P."/>
            <person name="Liu M."/>
            <person name="Fu X."/>
            <person name="Pan Q."/>
            <person name="Wang Y."/>
            <person name="Lv Z."/>
            <person name="Lu X."/>
            <person name="Zhang F."/>
            <person name="Jiang W."/>
            <person name="Ma Y."/>
            <person name="Chen M."/>
            <person name="Hao X."/>
            <person name="Li L."/>
            <person name="Tang Y."/>
            <person name="Lv G."/>
            <person name="Zhou Y."/>
            <person name="Sun X."/>
            <person name="Brodelius P.E."/>
            <person name="Rose J.K.C."/>
            <person name="Tang K."/>
        </authorList>
    </citation>
    <scope>NUCLEOTIDE SEQUENCE [LARGE SCALE GENOMIC DNA]</scope>
    <source>
        <strain evidence="3">cv. Huhao1</strain>
        <tissue evidence="2">Leaf</tissue>
    </source>
</reference>
<protein>
    <submittedName>
        <fullName evidence="2">Calcium-transporting ATPase, endoplasmic reticulum-type</fullName>
    </submittedName>
</protein>
<evidence type="ECO:0000313" key="3">
    <source>
        <dbReference type="Proteomes" id="UP000245207"/>
    </source>
</evidence>
<organism evidence="2 3">
    <name type="scientific">Artemisia annua</name>
    <name type="common">Sweet wormwood</name>
    <dbReference type="NCBI Taxonomy" id="35608"/>
    <lineage>
        <taxon>Eukaryota</taxon>
        <taxon>Viridiplantae</taxon>
        <taxon>Streptophyta</taxon>
        <taxon>Embryophyta</taxon>
        <taxon>Tracheophyta</taxon>
        <taxon>Spermatophyta</taxon>
        <taxon>Magnoliopsida</taxon>
        <taxon>eudicotyledons</taxon>
        <taxon>Gunneridae</taxon>
        <taxon>Pentapetalae</taxon>
        <taxon>asterids</taxon>
        <taxon>campanulids</taxon>
        <taxon>Asterales</taxon>
        <taxon>Asteraceae</taxon>
        <taxon>Asteroideae</taxon>
        <taxon>Anthemideae</taxon>
        <taxon>Artemisiinae</taxon>
        <taxon>Artemisia</taxon>
    </lineage>
</organism>
<dbReference type="InterPro" id="IPR006068">
    <property type="entry name" value="ATPase_P-typ_cation-transptr_C"/>
</dbReference>
<dbReference type="InterPro" id="IPR023298">
    <property type="entry name" value="ATPase_P-typ_TM_dom_sf"/>
</dbReference>
<dbReference type="EMBL" id="PKPP01025870">
    <property type="protein sequence ID" value="PWA31601.1"/>
    <property type="molecule type" value="Genomic_DNA"/>
</dbReference>
<dbReference type="Proteomes" id="UP000245207">
    <property type="component" value="Unassembled WGS sequence"/>
</dbReference>
<dbReference type="AlphaFoldDB" id="A0A2U1KAF9"/>
<keyword evidence="3" id="KW-1185">Reference proteome</keyword>
<dbReference type="STRING" id="35608.A0A2U1KAF9"/>
<evidence type="ECO:0000313" key="2">
    <source>
        <dbReference type="EMBL" id="PWA31601.1"/>
    </source>
</evidence>
<dbReference type="SUPFAM" id="SSF81665">
    <property type="entry name" value="Calcium ATPase, transmembrane domain M"/>
    <property type="match status" value="1"/>
</dbReference>
<dbReference type="Gene3D" id="1.20.1110.10">
    <property type="entry name" value="Calcium-transporting ATPase, transmembrane domain"/>
    <property type="match status" value="1"/>
</dbReference>
<dbReference type="OrthoDB" id="1714607at2759"/>
<sequence length="447" mass="49711">MEEVCSISRKETIKRRISVKKGSTLEHIAYINRTTARWNAILKKDLVSKRRALEMRRVDLLEEEPKDGAPSKEFDRILTKSTLGRERLSRIWVTLNLLTFTFVADIFYSLLSRISSNVGEVISIFLTATLGIPECLIHVQLLWFNLVNAGPPANAIGFNPANNDIMRKPPGKSTDPLIHPWINEEVEALIARVRLEECNTEFWRQRFLGECLEPELQRSTDIEVDDDESEKEEVVEQTEIQAGDTEAIKDKETAANPVQMIGELGGRPTIGDCAIILRAAIRAPYPSAFLDIFGKTHSLGYVFGRNRQEVDSSFATVTFHGTEEGMVLKSSLNAVDDGHAGHQVFWITSIYDSLVVTVEIEKHSASSTPVFGSFPTPTFGVSITVASGAPTITVFGTYGPPAFAASSTPINRRKKSVNQPNLPSFELYKKVPVLMSVLIKSTQPTQF</sequence>
<proteinExistence type="predicted"/>